<dbReference type="GO" id="GO:0006511">
    <property type="term" value="P:ubiquitin-dependent protein catabolic process"/>
    <property type="evidence" value="ECO:0007669"/>
    <property type="project" value="TreeGrafter"/>
</dbReference>
<dbReference type="Pfam" id="PF13639">
    <property type="entry name" value="zf-RING_2"/>
    <property type="match status" value="1"/>
</dbReference>
<dbReference type="GO" id="GO:0008270">
    <property type="term" value="F:zinc ion binding"/>
    <property type="evidence" value="ECO:0007669"/>
    <property type="project" value="UniProtKB-KW"/>
</dbReference>
<proteinExistence type="predicted"/>
<accession>A0A4S4DIR9</accession>
<comment type="caution">
    <text evidence="6">The sequence shown here is derived from an EMBL/GenBank/DDBJ whole genome shotgun (WGS) entry which is preliminary data.</text>
</comment>
<sequence>METILRNYDIETYATPLIDPLPLVPGPTPALIKIYVNNLVKLQLRTRQGNIESNYPTFLTVPDIRYDFTIPPQLLPFFFSWDPYVFNQLSFMGFDLELCNSMKERIISSLSGLITEYGESLGFQVIVHLRITTTLGLGSAQSIDLMMNLLAANGAIIVNDDGSVGTVETMRTSTRTGRGVSKAVIDGLKKVTVFNGEGDDEKCITCVVCLEEFGKGTELTSMPCSHLFHHRCIVPWLESHNSCPTCRSIVPD</sequence>
<dbReference type="AlphaFoldDB" id="A0A4S4DIR9"/>
<organism evidence="6 7">
    <name type="scientific">Camellia sinensis var. sinensis</name>
    <name type="common">China tea</name>
    <dbReference type="NCBI Taxonomy" id="542762"/>
    <lineage>
        <taxon>Eukaryota</taxon>
        <taxon>Viridiplantae</taxon>
        <taxon>Streptophyta</taxon>
        <taxon>Embryophyta</taxon>
        <taxon>Tracheophyta</taxon>
        <taxon>Spermatophyta</taxon>
        <taxon>Magnoliopsida</taxon>
        <taxon>eudicotyledons</taxon>
        <taxon>Gunneridae</taxon>
        <taxon>Pentapetalae</taxon>
        <taxon>asterids</taxon>
        <taxon>Ericales</taxon>
        <taxon>Theaceae</taxon>
        <taxon>Camellia</taxon>
    </lineage>
</organism>
<feature type="domain" description="RING-type" evidence="5">
    <location>
        <begin position="206"/>
        <end position="247"/>
    </location>
</feature>
<name>A0A4S4DIR9_CAMSN</name>
<dbReference type="SUPFAM" id="SSF57850">
    <property type="entry name" value="RING/U-box"/>
    <property type="match status" value="1"/>
</dbReference>
<evidence type="ECO:0000256" key="3">
    <source>
        <dbReference type="ARBA" id="ARBA00022833"/>
    </source>
</evidence>
<dbReference type="InterPro" id="IPR013083">
    <property type="entry name" value="Znf_RING/FYVE/PHD"/>
</dbReference>
<dbReference type="EMBL" id="SDRB02011125">
    <property type="protein sequence ID" value="THG02695.1"/>
    <property type="molecule type" value="Genomic_DNA"/>
</dbReference>
<evidence type="ECO:0000256" key="4">
    <source>
        <dbReference type="PROSITE-ProRule" id="PRU00175"/>
    </source>
</evidence>
<gene>
    <name evidence="6" type="ORF">TEA_003054</name>
</gene>
<keyword evidence="2 4" id="KW-0863">Zinc-finger</keyword>
<dbReference type="CDD" id="cd16454">
    <property type="entry name" value="RING-H2_PA-TM-RING"/>
    <property type="match status" value="1"/>
</dbReference>
<evidence type="ECO:0000256" key="2">
    <source>
        <dbReference type="ARBA" id="ARBA00022771"/>
    </source>
</evidence>
<dbReference type="GO" id="GO:0061630">
    <property type="term" value="F:ubiquitin protein ligase activity"/>
    <property type="evidence" value="ECO:0007669"/>
    <property type="project" value="TreeGrafter"/>
</dbReference>
<dbReference type="InterPro" id="IPR051834">
    <property type="entry name" value="RING_finger_E3_ligase"/>
</dbReference>
<keyword evidence="7" id="KW-1185">Reference proteome</keyword>
<evidence type="ECO:0000313" key="6">
    <source>
        <dbReference type="EMBL" id="THG02695.1"/>
    </source>
</evidence>
<evidence type="ECO:0000256" key="1">
    <source>
        <dbReference type="ARBA" id="ARBA00022723"/>
    </source>
</evidence>
<evidence type="ECO:0000313" key="7">
    <source>
        <dbReference type="Proteomes" id="UP000306102"/>
    </source>
</evidence>
<evidence type="ECO:0000259" key="5">
    <source>
        <dbReference type="PROSITE" id="PS50089"/>
    </source>
</evidence>
<reference evidence="6 7" key="1">
    <citation type="journal article" date="2018" name="Proc. Natl. Acad. Sci. U.S.A.">
        <title>Draft genome sequence of Camellia sinensis var. sinensis provides insights into the evolution of the tea genome and tea quality.</title>
        <authorList>
            <person name="Wei C."/>
            <person name="Yang H."/>
            <person name="Wang S."/>
            <person name="Zhao J."/>
            <person name="Liu C."/>
            <person name="Gao L."/>
            <person name="Xia E."/>
            <person name="Lu Y."/>
            <person name="Tai Y."/>
            <person name="She G."/>
            <person name="Sun J."/>
            <person name="Cao H."/>
            <person name="Tong W."/>
            <person name="Gao Q."/>
            <person name="Li Y."/>
            <person name="Deng W."/>
            <person name="Jiang X."/>
            <person name="Wang W."/>
            <person name="Chen Q."/>
            <person name="Zhang S."/>
            <person name="Li H."/>
            <person name="Wu J."/>
            <person name="Wang P."/>
            <person name="Li P."/>
            <person name="Shi C."/>
            <person name="Zheng F."/>
            <person name="Jian J."/>
            <person name="Huang B."/>
            <person name="Shan D."/>
            <person name="Shi M."/>
            <person name="Fang C."/>
            <person name="Yue Y."/>
            <person name="Li F."/>
            <person name="Li D."/>
            <person name="Wei S."/>
            <person name="Han B."/>
            <person name="Jiang C."/>
            <person name="Yin Y."/>
            <person name="Xia T."/>
            <person name="Zhang Z."/>
            <person name="Bennetzen J.L."/>
            <person name="Zhao S."/>
            <person name="Wan X."/>
        </authorList>
    </citation>
    <scope>NUCLEOTIDE SEQUENCE [LARGE SCALE GENOMIC DNA]</scope>
    <source>
        <strain evidence="7">cv. Shuchazao</strain>
        <tissue evidence="6">Leaf</tissue>
    </source>
</reference>
<dbReference type="SMART" id="SM00184">
    <property type="entry name" value="RING"/>
    <property type="match status" value="1"/>
</dbReference>
<dbReference type="PANTHER" id="PTHR45931:SF16">
    <property type="entry name" value="RING_U-BOX SUPERFAMILY PROTEIN"/>
    <property type="match status" value="1"/>
</dbReference>
<keyword evidence="1" id="KW-0479">Metal-binding</keyword>
<protein>
    <recommendedName>
        <fullName evidence="5">RING-type domain-containing protein</fullName>
    </recommendedName>
</protein>
<dbReference type="Proteomes" id="UP000306102">
    <property type="component" value="Unassembled WGS sequence"/>
</dbReference>
<dbReference type="GO" id="GO:0005634">
    <property type="term" value="C:nucleus"/>
    <property type="evidence" value="ECO:0007669"/>
    <property type="project" value="TreeGrafter"/>
</dbReference>
<dbReference type="STRING" id="542762.A0A4S4DIR9"/>
<dbReference type="PROSITE" id="PS50089">
    <property type="entry name" value="ZF_RING_2"/>
    <property type="match status" value="1"/>
</dbReference>
<keyword evidence="3" id="KW-0862">Zinc</keyword>
<dbReference type="InterPro" id="IPR001841">
    <property type="entry name" value="Znf_RING"/>
</dbReference>
<dbReference type="Gene3D" id="3.30.40.10">
    <property type="entry name" value="Zinc/RING finger domain, C3HC4 (zinc finger)"/>
    <property type="match status" value="1"/>
</dbReference>
<dbReference type="PANTHER" id="PTHR45931">
    <property type="entry name" value="SI:CH211-59O9.10"/>
    <property type="match status" value="1"/>
</dbReference>